<dbReference type="InterPro" id="IPR029753">
    <property type="entry name" value="D-isomer_DH_CS"/>
</dbReference>
<feature type="domain" description="D-isomer specific 2-hydroxyacid dehydrogenase NAD-binding" evidence="6">
    <location>
        <begin position="107"/>
        <end position="286"/>
    </location>
</feature>
<dbReference type="GO" id="GO:0016616">
    <property type="term" value="F:oxidoreductase activity, acting on the CH-OH group of donors, NAD or NADP as acceptor"/>
    <property type="evidence" value="ECO:0007669"/>
    <property type="project" value="InterPro"/>
</dbReference>
<keyword evidence="2 4" id="KW-0560">Oxidoreductase</keyword>
<dbReference type="AlphaFoldDB" id="A0A1H6N1Y5"/>
<dbReference type="InterPro" id="IPR006139">
    <property type="entry name" value="D-isomer_2_OHA_DH_cat_dom"/>
</dbReference>
<dbReference type="InterPro" id="IPR050418">
    <property type="entry name" value="D-iso_2-hydroxyacid_DH_PdxB"/>
</dbReference>
<dbReference type="PANTHER" id="PTHR43761:SF1">
    <property type="entry name" value="D-ISOMER SPECIFIC 2-HYDROXYACID DEHYDROGENASE CATALYTIC DOMAIN-CONTAINING PROTEIN-RELATED"/>
    <property type="match status" value="1"/>
</dbReference>
<dbReference type="Pfam" id="PF00389">
    <property type="entry name" value="2-Hacid_dh"/>
    <property type="match status" value="1"/>
</dbReference>
<comment type="similarity">
    <text evidence="1 4">Belongs to the D-isomer specific 2-hydroxyacid dehydrogenase family.</text>
</comment>
<dbReference type="PROSITE" id="PS00670">
    <property type="entry name" value="D_2_HYDROXYACID_DH_2"/>
    <property type="match status" value="1"/>
</dbReference>
<evidence type="ECO:0000256" key="3">
    <source>
        <dbReference type="ARBA" id="ARBA00023027"/>
    </source>
</evidence>
<feature type="domain" description="D-isomer specific 2-hydroxyacid dehydrogenase catalytic" evidence="5">
    <location>
        <begin position="26"/>
        <end position="313"/>
    </location>
</feature>
<proteinExistence type="inferred from homology"/>
<dbReference type="SUPFAM" id="SSF52283">
    <property type="entry name" value="Formate/glycerate dehydrogenase catalytic domain-like"/>
    <property type="match status" value="1"/>
</dbReference>
<sequence length="316" mass="33851">MHTMVFLDTDTMGDADLSPLRSSSTPLQCYPYTTPQQVVSRLQQASIAIVNKVELTAEMLKALPGLKLICVAATGVNNVDLAAARQLGITVCNVRGYADTAVPQHVFALLLQLTNKVQQYHQAVLEGKWSRSKHFCLLDYPVTELANKNFVVVGYGALGQASAALAQAFGMQLIIAEQPGATACRPGRVPFTDALAQADVISLHCPLTTATEKLFNAEVFAAVKPNALLINTARGGLIDEAALLNALQNGTLGGAALDVLTQEPPAPDNILIRANLPNLLITPHMAWASAEARQRMVLQLADNIQAFMQGSPRYQV</sequence>
<dbReference type="CDD" id="cd12162">
    <property type="entry name" value="2-Hacid_dh_4"/>
    <property type="match status" value="1"/>
</dbReference>
<dbReference type="OrthoDB" id="9805416at2"/>
<dbReference type="PROSITE" id="PS00671">
    <property type="entry name" value="D_2_HYDROXYACID_DH_3"/>
    <property type="match status" value="1"/>
</dbReference>
<evidence type="ECO:0000256" key="1">
    <source>
        <dbReference type="ARBA" id="ARBA00005854"/>
    </source>
</evidence>
<gene>
    <name evidence="7" type="ORF">SAMN05660691_03472</name>
</gene>
<dbReference type="RefSeq" id="WP_092796038.1">
    <property type="nucleotide sequence ID" value="NZ_FNXF01000017.1"/>
</dbReference>
<dbReference type="PANTHER" id="PTHR43761">
    <property type="entry name" value="D-ISOMER SPECIFIC 2-HYDROXYACID DEHYDROGENASE FAMILY PROTEIN (AFU_ORTHOLOGUE AFUA_1G13630)"/>
    <property type="match status" value="1"/>
</dbReference>
<evidence type="ECO:0000256" key="4">
    <source>
        <dbReference type="RuleBase" id="RU003719"/>
    </source>
</evidence>
<protein>
    <submittedName>
        <fullName evidence="7">Glycerate dehydrogenase</fullName>
    </submittedName>
</protein>
<evidence type="ECO:0000256" key="2">
    <source>
        <dbReference type="ARBA" id="ARBA00023002"/>
    </source>
</evidence>
<dbReference type="InterPro" id="IPR006140">
    <property type="entry name" value="D-isomer_DH_NAD-bd"/>
</dbReference>
<dbReference type="EMBL" id="FNXF01000017">
    <property type="protein sequence ID" value="SEI08612.1"/>
    <property type="molecule type" value="Genomic_DNA"/>
</dbReference>
<keyword evidence="3" id="KW-0520">NAD</keyword>
<dbReference type="Gene3D" id="3.40.50.720">
    <property type="entry name" value="NAD(P)-binding Rossmann-like Domain"/>
    <property type="match status" value="2"/>
</dbReference>
<dbReference type="Pfam" id="PF02826">
    <property type="entry name" value="2-Hacid_dh_C"/>
    <property type="match status" value="1"/>
</dbReference>
<dbReference type="STRING" id="173990.SAMN05660691_03472"/>
<keyword evidence="8" id="KW-1185">Reference proteome</keyword>
<name>A0A1H6N1Y5_9GAMM</name>
<reference evidence="8" key="1">
    <citation type="submission" date="2016-10" db="EMBL/GenBank/DDBJ databases">
        <authorList>
            <person name="Varghese N."/>
            <person name="Submissions S."/>
        </authorList>
    </citation>
    <scope>NUCLEOTIDE SEQUENCE [LARGE SCALE GENOMIC DNA]</scope>
    <source>
        <strain evidence="8">DSM 17616</strain>
    </source>
</reference>
<dbReference type="Proteomes" id="UP000199371">
    <property type="component" value="Unassembled WGS sequence"/>
</dbReference>
<evidence type="ECO:0000313" key="8">
    <source>
        <dbReference type="Proteomes" id="UP000199371"/>
    </source>
</evidence>
<dbReference type="SUPFAM" id="SSF51735">
    <property type="entry name" value="NAD(P)-binding Rossmann-fold domains"/>
    <property type="match status" value="1"/>
</dbReference>
<evidence type="ECO:0000313" key="7">
    <source>
        <dbReference type="EMBL" id="SEI08612.1"/>
    </source>
</evidence>
<evidence type="ECO:0000259" key="6">
    <source>
        <dbReference type="Pfam" id="PF02826"/>
    </source>
</evidence>
<dbReference type="GO" id="GO:0051287">
    <property type="term" value="F:NAD binding"/>
    <property type="evidence" value="ECO:0007669"/>
    <property type="project" value="InterPro"/>
</dbReference>
<dbReference type="InterPro" id="IPR036291">
    <property type="entry name" value="NAD(P)-bd_dom_sf"/>
</dbReference>
<evidence type="ECO:0000259" key="5">
    <source>
        <dbReference type="Pfam" id="PF00389"/>
    </source>
</evidence>
<organism evidence="7 8">
    <name type="scientific">Rheinheimera pacifica</name>
    <dbReference type="NCBI Taxonomy" id="173990"/>
    <lineage>
        <taxon>Bacteria</taxon>
        <taxon>Pseudomonadati</taxon>
        <taxon>Pseudomonadota</taxon>
        <taxon>Gammaproteobacteria</taxon>
        <taxon>Chromatiales</taxon>
        <taxon>Chromatiaceae</taxon>
        <taxon>Rheinheimera</taxon>
    </lineage>
</organism>
<accession>A0A1H6N1Y5</accession>